<dbReference type="GO" id="GO:0016787">
    <property type="term" value="F:hydrolase activity"/>
    <property type="evidence" value="ECO:0007669"/>
    <property type="project" value="InterPro"/>
</dbReference>
<keyword evidence="4" id="KW-1185">Reference proteome</keyword>
<proteinExistence type="predicted"/>
<dbReference type="Proteomes" id="UP000245533">
    <property type="component" value="Unassembled WGS sequence"/>
</dbReference>
<dbReference type="GO" id="GO:0005524">
    <property type="term" value="F:ATP binding"/>
    <property type="evidence" value="ECO:0007669"/>
    <property type="project" value="InterPro"/>
</dbReference>
<dbReference type="PANTHER" id="PTHR47396:SF1">
    <property type="entry name" value="ATP-DEPENDENT HELICASE IRC3-RELATED"/>
    <property type="match status" value="1"/>
</dbReference>
<dbReference type="Gene3D" id="3.40.50.300">
    <property type="entry name" value="P-loop containing nucleotide triphosphate hydrolases"/>
    <property type="match status" value="2"/>
</dbReference>
<evidence type="ECO:0000313" key="3">
    <source>
        <dbReference type="EMBL" id="PWN06846.1"/>
    </source>
</evidence>
<gene>
    <name evidence="3" type="ORF">DDZ15_06110</name>
</gene>
<dbReference type="PANTHER" id="PTHR47396">
    <property type="entry name" value="TYPE I RESTRICTION ENZYME ECOKI R PROTEIN"/>
    <property type="match status" value="1"/>
</dbReference>
<dbReference type="GO" id="GO:0003677">
    <property type="term" value="F:DNA binding"/>
    <property type="evidence" value="ECO:0007669"/>
    <property type="project" value="InterPro"/>
</dbReference>
<keyword evidence="3" id="KW-0255">Endonuclease</keyword>
<evidence type="ECO:0000259" key="2">
    <source>
        <dbReference type="Pfam" id="PF04851"/>
    </source>
</evidence>
<feature type="region of interest" description="Disordered" evidence="1">
    <location>
        <begin position="266"/>
        <end position="292"/>
    </location>
</feature>
<sequence>MQNKNPILNSPYKEPKYHYATRGDGSLDYAEVIEGRRLFVPDLNAPIPNKAGDQKEVFSVNDFGRQYDTLLVNQVRKHTRDWREQKYPGVTRVSKDLMSHWFLQYEDEPRKNLFFAQREAIETAVWLNEVASKSNYGQNIIQRLQTEQQNVSKKKAEQLPRIAFKMATGTGKTVVMAALILYHYLNRSEYKQDTRFADYFLVVAPSITIRDRLGVLQVDRSSDREVERNDYYAERKLCPPKYRDQLNGINSRLVITNYHSFMPKTLQGNKKSPYDGKVDAEGNKQEAKESPSQMVKRVLKNFKSGSRLLVLNDEAHHCYLPKRKGRTKDHEGSNENEKAAVWFSGLSEIGKRFQINNVYDLSATPYYLNGSGYTPYSLFGWVVSDFGLIEAIESGLVKIPFLPIDDTSQELDEAKLKNLYDHVKDKLPKKGRRKRKKEAKKKGKSIGDEVPDLPPLVHLAMEKFYKDYLDYEEGLRKEGEISPDLLSSPPVFIVVCNNTSVSREMYKAIAGYEILNEDDEIERVVGGKLDLFSNYDEQTNRPKRKSPTLLIDSEALDDADQINKDFKKIFASEIEEFKKQYANQYGQGTADRIDDADILREVVNTVGKPGKLGGHIRCVVSVSMLTEGWDANTVTHIMGLRAFGSQLLCEQVAGRALRRMRYDLVGYDKEGNPTKDQRKIVEYKFPPEYAQIIGVPFKLFKQGATELPEPVETHRIYAMPERQKEHEITFPVLSGYRKEFSEDELTCDYTDVEPYEVDLTDLPLGTTMGSAFTDDDRQLKVQSVKEKRDQEVIFNLTRHVLRYHFSDGEKNLNFGLFNRVKKIVEKWYDERLTVIGHEDNVYKRLIEIYDPIAVTDHIMRGVNAVKNTEEFIRPIFARSSEKFGSTRYVNGVTQREVRPTTKSHVNAVVADSDWEQIAAKEMENLDEILSYVKNDYLGFFIPYLKDGSERNYQPDFLCRCKTPSGKIINLILEISGYNKDKAEKKFYTEKFWLPAVNAVRDKYKYDEWHFLEVANDIRNTRQLLIDKIRSIT</sequence>
<evidence type="ECO:0000313" key="4">
    <source>
        <dbReference type="Proteomes" id="UP000245533"/>
    </source>
</evidence>
<feature type="compositionally biased region" description="Basic residues" evidence="1">
    <location>
        <begin position="429"/>
        <end position="444"/>
    </location>
</feature>
<dbReference type="OrthoDB" id="9804145at2"/>
<dbReference type="InterPro" id="IPR006935">
    <property type="entry name" value="Helicase/UvrB_N"/>
</dbReference>
<dbReference type="InterPro" id="IPR050742">
    <property type="entry name" value="Helicase_Restrict-Modif_Enz"/>
</dbReference>
<protein>
    <submittedName>
        <fullName evidence="3">Restriction endonuclease subunit R</fullName>
    </submittedName>
</protein>
<feature type="compositionally biased region" description="Basic and acidic residues" evidence="1">
    <location>
        <begin position="272"/>
        <end position="289"/>
    </location>
</feature>
<dbReference type="AlphaFoldDB" id="A0A316U1K4"/>
<feature type="domain" description="Helicase/UvrB N-terminal" evidence="2">
    <location>
        <begin position="139"/>
        <end position="364"/>
    </location>
</feature>
<dbReference type="GO" id="GO:0004519">
    <property type="term" value="F:endonuclease activity"/>
    <property type="evidence" value="ECO:0007669"/>
    <property type="project" value="UniProtKB-KW"/>
</dbReference>
<dbReference type="GO" id="GO:0005829">
    <property type="term" value="C:cytosol"/>
    <property type="evidence" value="ECO:0007669"/>
    <property type="project" value="TreeGrafter"/>
</dbReference>
<feature type="region of interest" description="Disordered" evidence="1">
    <location>
        <begin position="429"/>
        <end position="449"/>
    </location>
</feature>
<keyword evidence="3" id="KW-0378">Hydrolase</keyword>
<dbReference type="NCBIfam" id="NF046055">
    <property type="entry name" value="restr_BPTD_3080"/>
    <property type="match status" value="1"/>
</dbReference>
<reference evidence="3 4" key="1">
    <citation type="submission" date="2018-05" db="EMBL/GenBank/DDBJ databases">
        <title>Rhodohalobacter halophilus gen. nov., sp. nov., a moderately halophilic member of the family Balneolaceae.</title>
        <authorList>
            <person name="Liu Z.-W."/>
        </authorList>
    </citation>
    <scope>NUCLEOTIDE SEQUENCE [LARGE SCALE GENOMIC DNA]</scope>
    <source>
        <strain evidence="3 4">8A47</strain>
    </source>
</reference>
<dbReference type="Pfam" id="PF04851">
    <property type="entry name" value="ResIII"/>
    <property type="match status" value="1"/>
</dbReference>
<evidence type="ECO:0000256" key="1">
    <source>
        <dbReference type="SAM" id="MobiDB-lite"/>
    </source>
</evidence>
<dbReference type="InterPro" id="IPR027417">
    <property type="entry name" value="P-loop_NTPase"/>
</dbReference>
<name>A0A316U1K4_9BACT</name>
<dbReference type="RefSeq" id="WP_109646172.1">
    <property type="nucleotide sequence ID" value="NZ_QGGB01000005.1"/>
</dbReference>
<organism evidence="3 4">
    <name type="scientific">Rhodohalobacter mucosus</name>
    <dbReference type="NCBI Taxonomy" id="2079485"/>
    <lineage>
        <taxon>Bacteria</taxon>
        <taxon>Pseudomonadati</taxon>
        <taxon>Balneolota</taxon>
        <taxon>Balneolia</taxon>
        <taxon>Balneolales</taxon>
        <taxon>Balneolaceae</taxon>
        <taxon>Rhodohalobacter</taxon>
    </lineage>
</organism>
<dbReference type="EMBL" id="QGGB01000005">
    <property type="protein sequence ID" value="PWN06846.1"/>
    <property type="molecule type" value="Genomic_DNA"/>
</dbReference>
<keyword evidence="3" id="KW-0540">Nuclease</keyword>
<dbReference type="SUPFAM" id="SSF52540">
    <property type="entry name" value="P-loop containing nucleoside triphosphate hydrolases"/>
    <property type="match status" value="2"/>
</dbReference>
<accession>A0A316U1K4</accession>
<comment type="caution">
    <text evidence="3">The sequence shown here is derived from an EMBL/GenBank/DDBJ whole genome shotgun (WGS) entry which is preliminary data.</text>
</comment>